<protein>
    <submittedName>
        <fullName evidence="2">Uncharacterized protein</fullName>
    </submittedName>
</protein>
<evidence type="ECO:0000313" key="3">
    <source>
        <dbReference type="Proteomes" id="UP000004358"/>
    </source>
</evidence>
<reference evidence="2 3" key="1">
    <citation type="submission" date="2006-02" db="EMBL/GenBank/DDBJ databases">
        <authorList>
            <person name="Amann R."/>
            <person name="Ferriera S."/>
            <person name="Johnson J."/>
            <person name="Kravitz S."/>
            <person name="Halpern A."/>
            <person name="Remington K."/>
            <person name="Beeson K."/>
            <person name="Tran B."/>
            <person name="Rogers Y.-H."/>
            <person name="Friedman R."/>
            <person name="Venter J.C."/>
        </authorList>
    </citation>
    <scope>NUCLEOTIDE SEQUENCE [LARGE SCALE GENOMIC DNA]</scope>
    <source>
        <strain evidence="2 3">DSM 3645</strain>
    </source>
</reference>
<accession>A3ZVH5</accession>
<organism evidence="2 3">
    <name type="scientific">Blastopirellula marina DSM 3645</name>
    <dbReference type="NCBI Taxonomy" id="314230"/>
    <lineage>
        <taxon>Bacteria</taxon>
        <taxon>Pseudomonadati</taxon>
        <taxon>Planctomycetota</taxon>
        <taxon>Planctomycetia</taxon>
        <taxon>Pirellulales</taxon>
        <taxon>Pirellulaceae</taxon>
        <taxon>Blastopirellula</taxon>
    </lineage>
</organism>
<dbReference type="AlphaFoldDB" id="A3ZVH5"/>
<feature type="compositionally biased region" description="Basic and acidic residues" evidence="1">
    <location>
        <begin position="1"/>
        <end position="10"/>
    </location>
</feature>
<proteinExistence type="predicted"/>
<dbReference type="HOGENOM" id="CLU_3230372_0_0_0"/>
<gene>
    <name evidence="2" type="ORF">DSM3645_02558</name>
</gene>
<dbReference type="EMBL" id="AANZ01000014">
    <property type="protein sequence ID" value="EAQ79321.1"/>
    <property type="molecule type" value="Genomic_DNA"/>
</dbReference>
<sequence>MQKLHTKETPWPRPPRNRNWTSRNVSNTKRSSASFIEATIRRC</sequence>
<feature type="region of interest" description="Disordered" evidence="1">
    <location>
        <begin position="1"/>
        <end position="32"/>
    </location>
</feature>
<evidence type="ECO:0000256" key="1">
    <source>
        <dbReference type="SAM" id="MobiDB-lite"/>
    </source>
</evidence>
<evidence type="ECO:0000313" key="2">
    <source>
        <dbReference type="EMBL" id="EAQ79321.1"/>
    </source>
</evidence>
<name>A3ZVH5_9BACT</name>
<comment type="caution">
    <text evidence="2">The sequence shown here is derived from an EMBL/GenBank/DDBJ whole genome shotgun (WGS) entry which is preliminary data.</text>
</comment>
<dbReference type="Proteomes" id="UP000004358">
    <property type="component" value="Unassembled WGS sequence"/>
</dbReference>
<dbReference type="STRING" id="314230.DSM3645_02558"/>